<dbReference type="InterPro" id="IPR026741">
    <property type="entry name" value="SNO"/>
</dbReference>
<gene>
    <name evidence="3" type="ORF">Esi_0524_0002</name>
</gene>
<feature type="region of interest" description="Disordered" evidence="1">
    <location>
        <begin position="588"/>
        <end position="633"/>
    </location>
</feature>
<dbReference type="AlphaFoldDB" id="D7G3R9"/>
<name>D7G3R9_ECTSI</name>
<evidence type="ECO:0000256" key="1">
    <source>
        <dbReference type="SAM" id="MobiDB-lite"/>
    </source>
</evidence>
<dbReference type="Pfam" id="PF13871">
    <property type="entry name" value="Helicase_C_4"/>
    <property type="match status" value="1"/>
</dbReference>
<dbReference type="InParanoid" id="D7G3R9"/>
<sequence length="890" mass="99134">MRRKRLQKMRQLEDGDVTFFEAVLVWLGKVGIVVEDDEVNGRIHQNVQGNVSRFLNRILGLRIVRQHVLFDYFHSVLEYHVKEAKRDGTYEDGIRSLTGASCSVSVMRALDLPEETGLAKGEVEAVKVTIDKSMTFQQILPKYHFAKEETDRRIELAKKMQAERVAAGNKVNQRQIFSKTGFWTKRSGTEVYLVVDYPGRVTSGYSTYGVKRPVTVWSPCRGRVEISYKAFLNHHFRFQHRGRGLPPVGRGDDPGCLPATGITKPVVGIIKDKQDTDVFVLRGSRLLMAWPHLDKAFSFLYGGPSAETKKKDKTVRSPVVHVKAAAPSDPLEEAFAAAAAETLKEFNASCSEEDCGTALVSQEDAGKSFIALQLPTTRSINEHMANQIFDVLERGRHCWLEVVAQGYAIGEGWAPDLVERAFTNGDRERLFRIRTAIRSLTIKVFNVTKNPLIREGLDGPETACDEDAIRRLALNFHQDPTNMDDFRSVIDYMDHDGGGGGHGGMRAMLALCEAFGFDLAMGPEMSGLVEYVEGSTEKCMELHCKGHWNLVVLNYGNEDDEATTKVGSASDVLDFIEERVDSSLAELAATRTGDDATTTRDGAKPNDIDVGSESVFSDSTTAPPSPASPPALVTHAPIPEHIIATWSDADSPASPPAAATTDPSSEHPSHIFSRASWASHPWDDDEHWDDYQKYLGHNSFFAEEDEEVCFRETLWREWTRGPEEVCVFPSVWSEWTRMHPRQHGRVRGSGGRRKRTRKNKKHRFPRRRQDRRRRAAVRRKRLARRARVGGRHRRPRTCFLRGGARPEQDEQVTGEVTEQETGQRPEATVVPSSLAGPPVSLEVVVAANAKPPVSLPVAVNGTPVAVPLSQRPPLSLVMAVVSSPRIPVSL</sequence>
<dbReference type="eggNOG" id="KOG1513">
    <property type="taxonomic scope" value="Eukaryota"/>
</dbReference>
<protein>
    <recommendedName>
        <fullName evidence="2">Strawberry notch helicase C domain-containing protein</fullName>
    </recommendedName>
</protein>
<reference evidence="3 4" key="1">
    <citation type="journal article" date="2010" name="Nature">
        <title>The Ectocarpus genome and the independent evolution of multicellularity in brown algae.</title>
        <authorList>
            <person name="Cock J.M."/>
            <person name="Sterck L."/>
            <person name="Rouze P."/>
            <person name="Scornet D."/>
            <person name="Allen A.E."/>
            <person name="Amoutzias G."/>
            <person name="Anthouard V."/>
            <person name="Artiguenave F."/>
            <person name="Aury J.M."/>
            <person name="Badger J.H."/>
            <person name="Beszteri B."/>
            <person name="Billiau K."/>
            <person name="Bonnet E."/>
            <person name="Bothwell J.H."/>
            <person name="Bowler C."/>
            <person name="Boyen C."/>
            <person name="Brownlee C."/>
            <person name="Carrano C.J."/>
            <person name="Charrier B."/>
            <person name="Cho G.Y."/>
            <person name="Coelho S.M."/>
            <person name="Collen J."/>
            <person name="Corre E."/>
            <person name="Da Silva C."/>
            <person name="Delage L."/>
            <person name="Delaroque N."/>
            <person name="Dittami S.M."/>
            <person name="Doulbeau S."/>
            <person name="Elias M."/>
            <person name="Farnham G."/>
            <person name="Gachon C.M."/>
            <person name="Gschloessl B."/>
            <person name="Heesch S."/>
            <person name="Jabbari K."/>
            <person name="Jubin C."/>
            <person name="Kawai H."/>
            <person name="Kimura K."/>
            <person name="Kloareg B."/>
            <person name="Kupper F.C."/>
            <person name="Lang D."/>
            <person name="Le Bail A."/>
            <person name="Leblanc C."/>
            <person name="Lerouge P."/>
            <person name="Lohr M."/>
            <person name="Lopez P.J."/>
            <person name="Martens C."/>
            <person name="Maumus F."/>
            <person name="Michel G."/>
            <person name="Miranda-Saavedra D."/>
            <person name="Morales J."/>
            <person name="Moreau H."/>
            <person name="Motomura T."/>
            <person name="Nagasato C."/>
            <person name="Napoli C.A."/>
            <person name="Nelson D.R."/>
            <person name="Nyvall-Collen P."/>
            <person name="Peters A.F."/>
            <person name="Pommier C."/>
            <person name="Potin P."/>
            <person name="Poulain J."/>
            <person name="Quesneville H."/>
            <person name="Read B."/>
            <person name="Rensing S.A."/>
            <person name="Ritter A."/>
            <person name="Rousvoal S."/>
            <person name="Samanta M."/>
            <person name="Samson G."/>
            <person name="Schroeder D.C."/>
            <person name="Segurens B."/>
            <person name="Strittmatter M."/>
            <person name="Tonon T."/>
            <person name="Tregear J.W."/>
            <person name="Valentin K."/>
            <person name="von Dassow P."/>
            <person name="Yamagishi T."/>
            <person name="Van de Peer Y."/>
            <person name="Wincker P."/>
        </authorList>
    </citation>
    <scope>NUCLEOTIDE SEQUENCE [LARGE SCALE GENOMIC DNA]</scope>
    <source>
        <strain evidence="4">Ec32 / CCAP1310/4</strain>
    </source>
</reference>
<dbReference type="GO" id="GO:0006355">
    <property type="term" value="P:regulation of DNA-templated transcription"/>
    <property type="evidence" value="ECO:0007669"/>
    <property type="project" value="InterPro"/>
</dbReference>
<dbReference type="GO" id="GO:0005634">
    <property type="term" value="C:nucleus"/>
    <property type="evidence" value="ECO:0007669"/>
    <property type="project" value="TreeGrafter"/>
</dbReference>
<dbReference type="GO" id="GO:0042393">
    <property type="term" value="F:histone binding"/>
    <property type="evidence" value="ECO:0007669"/>
    <property type="project" value="TreeGrafter"/>
</dbReference>
<feature type="compositionally biased region" description="Basic residues" evidence="1">
    <location>
        <begin position="740"/>
        <end position="796"/>
    </location>
</feature>
<dbReference type="InterPro" id="IPR026937">
    <property type="entry name" value="SBNO_Helicase_C_dom"/>
</dbReference>
<evidence type="ECO:0000313" key="4">
    <source>
        <dbReference type="Proteomes" id="UP000002630"/>
    </source>
</evidence>
<dbReference type="GO" id="GO:0031490">
    <property type="term" value="F:chromatin DNA binding"/>
    <property type="evidence" value="ECO:0007669"/>
    <property type="project" value="TreeGrafter"/>
</dbReference>
<dbReference type="PANTHER" id="PTHR12706">
    <property type="entry name" value="STRAWBERRY NOTCH-RELATED"/>
    <property type="match status" value="1"/>
</dbReference>
<accession>D7G3R9</accession>
<feature type="compositionally biased region" description="Low complexity" evidence="1">
    <location>
        <begin position="647"/>
        <end position="663"/>
    </location>
</feature>
<feature type="domain" description="Strawberry notch helicase C" evidence="2">
    <location>
        <begin position="20"/>
        <end position="95"/>
    </location>
</feature>
<dbReference type="OrthoDB" id="6112789at2759"/>
<organism evidence="3 4">
    <name type="scientific">Ectocarpus siliculosus</name>
    <name type="common">Brown alga</name>
    <name type="synonym">Conferva siliculosa</name>
    <dbReference type="NCBI Taxonomy" id="2880"/>
    <lineage>
        <taxon>Eukaryota</taxon>
        <taxon>Sar</taxon>
        <taxon>Stramenopiles</taxon>
        <taxon>Ochrophyta</taxon>
        <taxon>PX clade</taxon>
        <taxon>Phaeophyceae</taxon>
        <taxon>Ectocarpales</taxon>
        <taxon>Ectocarpaceae</taxon>
        <taxon>Ectocarpus</taxon>
    </lineage>
</organism>
<feature type="region of interest" description="Disordered" evidence="1">
    <location>
        <begin position="740"/>
        <end position="834"/>
    </location>
</feature>
<evidence type="ECO:0000259" key="2">
    <source>
        <dbReference type="Pfam" id="PF13871"/>
    </source>
</evidence>
<dbReference type="EMBL" id="FN649760">
    <property type="protein sequence ID" value="CBJ33596.1"/>
    <property type="molecule type" value="Genomic_DNA"/>
</dbReference>
<feature type="compositionally biased region" description="Low complexity" evidence="1">
    <location>
        <begin position="811"/>
        <end position="822"/>
    </location>
</feature>
<dbReference type="Proteomes" id="UP000002630">
    <property type="component" value="Unassembled WGS sequence"/>
</dbReference>
<feature type="region of interest" description="Disordered" evidence="1">
    <location>
        <begin position="647"/>
        <end position="670"/>
    </location>
</feature>
<evidence type="ECO:0000313" key="3">
    <source>
        <dbReference type="EMBL" id="CBJ33596.1"/>
    </source>
</evidence>
<proteinExistence type="predicted"/>
<feature type="compositionally biased region" description="Basic and acidic residues" evidence="1">
    <location>
        <begin position="592"/>
        <end position="607"/>
    </location>
</feature>
<keyword evidence="4" id="KW-1185">Reference proteome</keyword>
<dbReference type="PANTHER" id="PTHR12706:SF30">
    <property type="entry name" value="PROTEIN STRAWBERRY NOTCH-RELATED"/>
    <property type="match status" value="1"/>
</dbReference>